<evidence type="ECO:0000313" key="2">
    <source>
        <dbReference type="Proteomes" id="UP001303160"/>
    </source>
</evidence>
<feature type="non-terminal residue" evidence="1">
    <location>
        <position position="1"/>
    </location>
</feature>
<comment type="caution">
    <text evidence="1">The sequence shown here is derived from an EMBL/GenBank/DDBJ whole genome shotgun (WGS) entry which is preliminary data.</text>
</comment>
<dbReference type="EMBL" id="MU863904">
    <property type="protein sequence ID" value="KAK4201666.1"/>
    <property type="molecule type" value="Genomic_DNA"/>
</dbReference>
<dbReference type="InterPro" id="IPR006740">
    <property type="entry name" value="DUF604"/>
</dbReference>
<dbReference type="AlphaFoldDB" id="A0AAN7AUJ4"/>
<reference evidence="1" key="1">
    <citation type="journal article" date="2023" name="Mol. Phylogenet. Evol.">
        <title>Genome-scale phylogeny and comparative genomics of the fungal order Sordariales.</title>
        <authorList>
            <person name="Hensen N."/>
            <person name="Bonometti L."/>
            <person name="Westerberg I."/>
            <person name="Brannstrom I.O."/>
            <person name="Guillou S."/>
            <person name="Cros-Aarteil S."/>
            <person name="Calhoun S."/>
            <person name="Haridas S."/>
            <person name="Kuo A."/>
            <person name="Mondo S."/>
            <person name="Pangilinan J."/>
            <person name="Riley R."/>
            <person name="LaButti K."/>
            <person name="Andreopoulos B."/>
            <person name="Lipzen A."/>
            <person name="Chen C."/>
            <person name="Yan M."/>
            <person name="Daum C."/>
            <person name="Ng V."/>
            <person name="Clum A."/>
            <person name="Steindorff A."/>
            <person name="Ohm R.A."/>
            <person name="Martin F."/>
            <person name="Silar P."/>
            <person name="Natvig D.O."/>
            <person name="Lalanne C."/>
            <person name="Gautier V."/>
            <person name="Ament-Velasquez S.L."/>
            <person name="Kruys A."/>
            <person name="Hutchinson M.I."/>
            <person name="Powell A.J."/>
            <person name="Barry K."/>
            <person name="Miller A.N."/>
            <person name="Grigoriev I.V."/>
            <person name="Debuchy R."/>
            <person name="Gladieux P."/>
            <person name="Hiltunen Thoren M."/>
            <person name="Johannesson H."/>
        </authorList>
    </citation>
    <scope>NUCLEOTIDE SEQUENCE</scope>
    <source>
        <strain evidence="1">CBS 315.58</strain>
    </source>
</reference>
<gene>
    <name evidence="1" type="ORF">QBC40DRAFT_323531</name>
</gene>
<dbReference type="PANTHER" id="PTHR10811">
    <property type="entry name" value="FRINGE-RELATED"/>
    <property type="match status" value="1"/>
</dbReference>
<protein>
    <recommendedName>
        <fullName evidence="3">Glycosyltransferase family 31 protein</fullName>
    </recommendedName>
</protein>
<proteinExistence type="predicted"/>
<evidence type="ECO:0008006" key="3">
    <source>
        <dbReference type="Google" id="ProtNLM"/>
    </source>
</evidence>
<dbReference type="Pfam" id="PF04646">
    <property type="entry name" value="DUF604"/>
    <property type="match status" value="1"/>
</dbReference>
<reference evidence="1" key="2">
    <citation type="submission" date="2023-05" db="EMBL/GenBank/DDBJ databases">
        <authorList>
            <consortium name="Lawrence Berkeley National Laboratory"/>
            <person name="Steindorff A."/>
            <person name="Hensen N."/>
            <person name="Bonometti L."/>
            <person name="Westerberg I."/>
            <person name="Brannstrom I.O."/>
            <person name="Guillou S."/>
            <person name="Cros-Aarteil S."/>
            <person name="Calhoun S."/>
            <person name="Haridas S."/>
            <person name="Kuo A."/>
            <person name="Mondo S."/>
            <person name="Pangilinan J."/>
            <person name="Riley R."/>
            <person name="Labutti K."/>
            <person name="Andreopoulos B."/>
            <person name="Lipzen A."/>
            <person name="Chen C."/>
            <person name="Yanf M."/>
            <person name="Daum C."/>
            <person name="Ng V."/>
            <person name="Clum A."/>
            <person name="Ohm R."/>
            <person name="Martin F."/>
            <person name="Silar P."/>
            <person name="Natvig D."/>
            <person name="Lalanne C."/>
            <person name="Gautier V."/>
            <person name="Ament-Velasquez S.L."/>
            <person name="Kruys A."/>
            <person name="Hutchinson M.I."/>
            <person name="Powell A.J."/>
            <person name="Barry K."/>
            <person name="Miller A.N."/>
            <person name="Grigoriev I.V."/>
            <person name="Debuchy R."/>
            <person name="Gladieux P."/>
            <person name="Thoren M.H."/>
            <person name="Johannesson H."/>
        </authorList>
    </citation>
    <scope>NUCLEOTIDE SEQUENCE</scope>
    <source>
        <strain evidence="1">CBS 315.58</strain>
    </source>
</reference>
<keyword evidence="2" id="KW-1185">Reference proteome</keyword>
<organism evidence="1 2">
    <name type="scientific">Triangularia verruculosa</name>
    <dbReference type="NCBI Taxonomy" id="2587418"/>
    <lineage>
        <taxon>Eukaryota</taxon>
        <taxon>Fungi</taxon>
        <taxon>Dikarya</taxon>
        <taxon>Ascomycota</taxon>
        <taxon>Pezizomycotina</taxon>
        <taxon>Sordariomycetes</taxon>
        <taxon>Sordariomycetidae</taxon>
        <taxon>Sordariales</taxon>
        <taxon>Podosporaceae</taxon>
        <taxon>Triangularia</taxon>
    </lineage>
</organism>
<evidence type="ECO:0000313" key="1">
    <source>
        <dbReference type="EMBL" id="KAK4201666.1"/>
    </source>
</evidence>
<dbReference type="Proteomes" id="UP001303160">
    <property type="component" value="Unassembled WGS sequence"/>
</dbReference>
<name>A0AAN7AUJ4_9PEZI</name>
<dbReference type="Gene3D" id="3.90.550.50">
    <property type="match status" value="1"/>
</dbReference>
<accession>A0AAN7AUJ4</accession>
<sequence length="476" mass="53365">ELEYLRQQKFGLTDTILYHLTCIRPIFDTTINRNLITNITQPLISDEEATIRINLKQDDLIGPFCSNFPLLVPPPYPKTKHPELIFGVASTYSRLSNPATLFAFAHWLSGSKSRLILTITDYHSLPPSSTLPALVKLYSNHSILTTALPPPSPPPNFKNYTTPQLHFLLLSSMLSFSTPQTTFLSLLDDDTFFPSLHTLSLSLSRYNPSLPLYLGAKSDSKSANAQYGEMAFGGAGIFVSVPLAKQLAPYQERCATEADKELGGDGILKDCVYNFTETRLTELEGLWQGDVRGDVSGVFEAGGRQPSPPPLLSLHHWKTWFHAPVAQMAAVNQICGDCFLQRFITGHLPPNTTTTTTTNKTRQGLWVNGYSYTEYPPNSFPTDQDLSKVEATWLYADEGDYDDAYGPMRPKMAQDQKKQWLLADAYWAGTQKSGRRGGQKKQFRQVYIYRAPRILPGQEKENKNAVDEVLEVVWEL</sequence>